<dbReference type="InterPro" id="IPR008979">
    <property type="entry name" value="Galactose-bd-like_sf"/>
</dbReference>
<evidence type="ECO:0000313" key="3">
    <source>
        <dbReference type="Proteomes" id="UP000551758"/>
    </source>
</evidence>
<dbReference type="PROSITE" id="PS01285">
    <property type="entry name" value="FA58C_1"/>
    <property type="match status" value="1"/>
</dbReference>
<accession>A0A7J7EF37</accession>
<comment type="caution">
    <text evidence="2">The sequence shown here is derived from an EMBL/GenBank/DDBJ whole genome shotgun (WGS) entry which is preliminary data.</text>
</comment>
<reference evidence="2 3" key="1">
    <citation type="journal article" date="2020" name="Mol. Biol. Evol.">
        <title>Interspecific Gene Flow and the Evolution of Specialization in Black and White Rhinoceros.</title>
        <authorList>
            <person name="Moodley Y."/>
            <person name="Westbury M.V."/>
            <person name="Russo I.M."/>
            <person name="Gopalakrishnan S."/>
            <person name="Rakotoarivelo A."/>
            <person name="Olsen R.A."/>
            <person name="Prost S."/>
            <person name="Tunstall T."/>
            <person name="Ryder O.A."/>
            <person name="Dalen L."/>
            <person name="Bruford M.W."/>
        </authorList>
    </citation>
    <scope>NUCLEOTIDE SEQUENCE [LARGE SCALE GENOMIC DNA]</scope>
    <source>
        <strain evidence="2">SBR-YM</strain>
        <tissue evidence="2">Skin</tissue>
    </source>
</reference>
<protein>
    <recommendedName>
        <fullName evidence="1">F5/8 type C domain-containing protein</fullName>
    </recommendedName>
</protein>
<dbReference type="Pfam" id="PF00754">
    <property type="entry name" value="F5_F8_type_C"/>
    <property type="match status" value="1"/>
</dbReference>
<dbReference type="SUPFAM" id="SSF49785">
    <property type="entry name" value="Galactose-binding domain-like"/>
    <property type="match status" value="1"/>
</dbReference>
<evidence type="ECO:0000259" key="1">
    <source>
        <dbReference type="PROSITE" id="PS50022"/>
    </source>
</evidence>
<dbReference type="InterPro" id="IPR000421">
    <property type="entry name" value="FA58C"/>
</dbReference>
<name>A0A7J7EF37_DICBM</name>
<evidence type="ECO:0000313" key="2">
    <source>
        <dbReference type="EMBL" id="KAF5914430.1"/>
    </source>
</evidence>
<feature type="domain" description="F5/8 type C" evidence="1">
    <location>
        <begin position="1"/>
        <end position="83"/>
    </location>
</feature>
<dbReference type="PANTHER" id="PTHR24543">
    <property type="entry name" value="MULTICOPPER OXIDASE-RELATED"/>
    <property type="match status" value="1"/>
</dbReference>
<dbReference type="AlphaFoldDB" id="A0A7J7EF37"/>
<dbReference type="PANTHER" id="PTHR24543:SF325">
    <property type="entry name" value="F5_8 TYPE C DOMAIN-CONTAINING PROTEIN"/>
    <property type="match status" value="1"/>
</dbReference>
<organism evidence="2 3">
    <name type="scientific">Diceros bicornis minor</name>
    <name type="common">South-central black rhinoceros</name>
    <dbReference type="NCBI Taxonomy" id="77932"/>
    <lineage>
        <taxon>Eukaryota</taxon>
        <taxon>Metazoa</taxon>
        <taxon>Chordata</taxon>
        <taxon>Craniata</taxon>
        <taxon>Vertebrata</taxon>
        <taxon>Euteleostomi</taxon>
        <taxon>Mammalia</taxon>
        <taxon>Eutheria</taxon>
        <taxon>Laurasiatheria</taxon>
        <taxon>Perissodactyla</taxon>
        <taxon>Rhinocerotidae</taxon>
        <taxon>Diceros</taxon>
    </lineage>
</organism>
<sequence>MKLFSLSYRSSTLNARFPLLPLVSSGAGGWSPSDGGRYQWLQVEFGDRKQISAVATQGRYSSSDWVTQYRMLYSDTGRNWKPYHQDGNIWNFFPNVKGKYMPLESSLKEEVFPVFLALIDEKYPFKTRCHMRRHKHIILKPVIEINISNHINTFPIYLFYFLNDKKLARLQANASKVHVQMQGKSKMKVKSSIGNEDSKPQMLDYEQEPVFFDL</sequence>
<dbReference type="Proteomes" id="UP000551758">
    <property type="component" value="Unassembled WGS sequence"/>
</dbReference>
<dbReference type="Gene3D" id="2.60.120.260">
    <property type="entry name" value="Galactose-binding domain-like"/>
    <property type="match status" value="1"/>
</dbReference>
<gene>
    <name evidence="2" type="ORF">HPG69_016380</name>
</gene>
<keyword evidence="3" id="KW-1185">Reference proteome</keyword>
<dbReference type="EMBL" id="JACDTQ010003235">
    <property type="protein sequence ID" value="KAF5914430.1"/>
    <property type="molecule type" value="Genomic_DNA"/>
</dbReference>
<proteinExistence type="predicted"/>
<dbReference type="PROSITE" id="PS50022">
    <property type="entry name" value="FA58C_3"/>
    <property type="match status" value="1"/>
</dbReference>